<dbReference type="EMBL" id="JANJYI010000006">
    <property type="protein sequence ID" value="KAK2645200.1"/>
    <property type="molecule type" value="Genomic_DNA"/>
</dbReference>
<feature type="compositionally biased region" description="Polar residues" evidence="1">
    <location>
        <begin position="134"/>
        <end position="143"/>
    </location>
</feature>
<accession>A0AAD9TZL8</accession>
<evidence type="ECO:0000313" key="2">
    <source>
        <dbReference type="EMBL" id="KAK2645200.1"/>
    </source>
</evidence>
<evidence type="ECO:0000313" key="3">
    <source>
        <dbReference type="Proteomes" id="UP001280121"/>
    </source>
</evidence>
<feature type="region of interest" description="Disordered" evidence="1">
    <location>
        <begin position="132"/>
        <end position="169"/>
    </location>
</feature>
<proteinExistence type="predicted"/>
<dbReference type="PANTHER" id="PTHR33108">
    <property type="entry name" value="OS01G0745000 PROTEIN"/>
    <property type="match status" value="1"/>
</dbReference>
<evidence type="ECO:0000256" key="1">
    <source>
        <dbReference type="SAM" id="MobiDB-lite"/>
    </source>
</evidence>
<feature type="compositionally biased region" description="Polar residues" evidence="1">
    <location>
        <begin position="11"/>
        <end position="20"/>
    </location>
</feature>
<feature type="compositionally biased region" description="Low complexity" evidence="1">
    <location>
        <begin position="21"/>
        <end position="31"/>
    </location>
</feature>
<feature type="compositionally biased region" description="Low complexity" evidence="1">
    <location>
        <begin position="155"/>
        <end position="169"/>
    </location>
</feature>
<evidence type="ECO:0008006" key="4">
    <source>
        <dbReference type="Google" id="ProtNLM"/>
    </source>
</evidence>
<dbReference type="InterPro" id="IPR012876">
    <property type="entry name" value="DUF1677_pln"/>
</dbReference>
<dbReference type="AlphaFoldDB" id="A0AAD9TZL8"/>
<sequence length="169" mass="18487">MALTGLDSDSLDTGANQAIETTSPPTTTTTTKVSPQVVEVESVKCDSCGFIEDCTPPYIRRVRDRYKGKWLCGLCTEAIKDEVVRSNRLISMEEAFNRHTNFYNNFRSNAHIGTEHPISALGKIMRKGLDSTRPLRSNSTGQLPNIKPVKGVTGSSLSRSGSCFSAISR</sequence>
<reference evidence="2" key="1">
    <citation type="journal article" date="2023" name="Plant J.">
        <title>Genome sequences and population genomics provide insights into the demographic history, inbreeding, and mutation load of two 'living fossil' tree species of Dipteronia.</title>
        <authorList>
            <person name="Feng Y."/>
            <person name="Comes H.P."/>
            <person name="Chen J."/>
            <person name="Zhu S."/>
            <person name="Lu R."/>
            <person name="Zhang X."/>
            <person name="Li P."/>
            <person name="Qiu J."/>
            <person name="Olsen K.M."/>
            <person name="Qiu Y."/>
        </authorList>
    </citation>
    <scope>NUCLEOTIDE SEQUENCE</scope>
    <source>
        <strain evidence="2">KIB01</strain>
    </source>
</reference>
<dbReference type="PANTHER" id="PTHR33108:SF3">
    <property type="entry name" value="DUF1677 FAMILY PROTEIN"/>
    <property type="match status" value="1"/>
</dbReference>
<keyword evidence="3" id="KW-1185">Reference proteome</keyword>
<gene>
    <name evidence="2" type="ORF">Ddye_020395</name>
</gene>
<comment type="caution">
    <text evidence="2">The sequence shown here is derived from an EMBL/GenBank/DDBJ whole genome shotgun (WGS) entry which is preliminary data.</text>
</comment>
<dbReference type="Proteomes" id="UP001280121">
    <property type="component" value="Unassembled WGS sequence"/>
</dbReference>
<feature type="region of interest" description="Disordered" evidence="1">
    <location>
        <begin position="1"/>
        <end position="33"/>
    </location>
</feature>
<dbReference type="Pfam" id="PF07911">
    <property type="entry name" value="DUF1677"/>
    <property type="match status" value="1"/>
</dbReference>
<organism evidence="2 3">
    <name type="scientific">Dipteronia dyeriana</name>
    <dbReference type="NCBI Taxonomy" id="168575"/>
    <lineage>
        <taxon>Eukaryota</taxon>
        <taxon>Viridiplantae</taxon>
        <taxon>Streptophyta</taxon>
        <taxon>Embryophyta</taxon>
        <taxon>Tracheophyta</taxon>
        <taxon>Spermatophyta</taxon>
        <taxon>Magnoliopsida</taxon>
        <taxon>eudicotyledons</taxon>
        <taxon>Gunneridae</taxon>
        <taxon>Pentapetalae</taxon>
        <taxon>rosids</taxon>
        <taxon>malvids</taxon>
        <taxon>Sapindales</taxon>
        <taxon>Sapindaceae</taxon>
        <taxon>Hippocastanoideae</taxon>
        <taxon>Acereae</taxon>
        <taxon>Dipteronia</taxon>
    </lineage>
</organism>
<protein>
    <recommendedName>
        <fullName evidence="4">DUF1677 family protein</fullName>
    </recommendedName>
</protein>
<name>A0AAD9TZL8_9ROSI</name>